<dbReference type="EMBL" id="JAIPUX010005291">
    <property type="protein sequence ID" value="KAH0615647.1"/>
    <property type="molecule type" value="Genomic_DNA"/>
</dbReference>
<dbReference type="Proteomes" id="UP000826234">
    <property type="component" value="Unassembled WGS sequence"/>
</dbReference>
<feature type="chain" id="PRO_5046929995" evidence="3">
    <location>
        <begin position="22"/>
        <end position="218"/>
    </location>
</feature>
<protein>
    <submittedName>
        <fullName evidence="4">Uncharacterized protein</fullName>
    </submittedName>
</protein>
<evidence type="ECO:0000256" key="3">
    <source>
        <dbReference type="SAM" id="SignalP"/>
    </source>
</evidence>
<gene>
    <name evidence="4" type="ORF">JD844_005108</name>
</gene>
<accession>A0ABQ7SED0</accession>
<keyword evidence="2" id="KW-0812">Transmembrane</keyword>
<proteinExistence type="predicted"/>
<feature type="region of interest" description="Disordered" evidence="1">
    <location>
        <begin position="154"/>
        <end position="174"/>
    </location>
</feature>
<evidence type="ECO:0000313" key="5">
    <source>
        <dbReference type="Proteomes" id="UP000826234"/>
    </source>
</evidence>
<comment type="caution">
    <text evidence="4">The sequence shown here is derived from an EMBL/GenBank/DDBJ whole genome shotgun (WGS) entry which is preliminary data.</text>
</comment>
<organism evidence="4 5">
    <name type="scientific">Phrynosoma platyrhinos</name>
    <name type="common">Desert horned lizard</name>
    <dbReference type="NCBI Taxonomy" id="52577"/>
    <lineage>
        <taxon>Eukaryota</taxon>
        <taxon>Metazoa</taxon>
        <taxon>Chordata</taxon>
        <taxon>Craniata</taxon>
        <taxon>Vertebrata</taxon>
        <taxon>Euteleostomi</taxon>
        <taxon>Lepidosauria</taxon>
        <taxon>Squamata</taxon>
        <taxon>Bifurcata</taxon>
        <taxon>Unidentata</taxon>
        <taxon>Episquamata</taxon>
        <taxon>Toxicofera</taxon>
        <taxon>Iguania</taxon>
        <taxon>Phrynosomatidae</taxon>
        <taxon>Phrynosomatinae</taxon>
        <taxon>Phrynosoma</taxon>
    </lineage>
</organism>
<feature type="transmembrane region" description="Helical" evidence="2">
    <location>
        <begin position="119"/>
        <end position="148"/>
    </location>
</feature>
<keyword evidence="3" id="KW-0732">Signal</keyword>
<evidence type="ECO:0000256" key="2">
    <source>
        <dbReference type="SAM" id="Phobius"/>
    </source>
</evidence>
<evidence type="ECO:0000256" key="1">
    <source>
        <dbReference type="SAM" id="MobiDB-lite"/>
    </source>
</evidence>
<sequence>MRLACLFVSVVALCSLKISGAEIPHGFDLPLNSSNEGETEDNNNIVRRAVRRRAQVANSPAQLSCGCRPSRGAPNSQNSDYCQQYPEESEHVDIGHRQASIRVSPVECSCSGVLGKGTLVAIVAALAFLGFFSTSILLVVAICILRLVEKQKKKEKEEKPARSSRRRLPPVPRAARGIYLSASELNPGPRWVSRQDGKRRWWERVAVSSAPGSPEEDH</sequence>
<name>A0ABQ7SED0_PHRPL</name>
<keyword evidence="2" id="KW-0472">Membrane</keyword>
<feature type="signal peptide" evidence="3">
    <location>
        <begin position="1"/>
        <end position="21"/>
    </location>
</feature>
<evidence type="ECO:0000313" key="4">
    <source>
        <dbReference type="EMBL" id="KAH0615647.1"/>
    </source>
</evidence>
<keyword evidence="5" id="KW-1185">Reference proteome</keyword>
<reference evidence="4 5" key="1">
    <citation type="journal article" date="2022" name="Gigascience">
        <title>A chromosome-level genome assembly and annotation of the desert horned lizard, Phrynosoma platyrhinos, provides insight into chromosomal rearrangements among reptiles.</title>
        <authorList>
            <person name="Koochekian N."/>
            <person name="Ascanio A."/>
            <person name="Farleigh K."/>
            <person name="Card D.C."/>
            <person name="Schield D.R."/>
            <person name="Castoe T.A."/>
            <person name="Jezkova T."/>
        </authorList>
    </citation>
    <scope>NUCLEOTIDE SEQUENCE [LARGE SCALE GENOMIC DNA]</scope>
    <source>
        <strain evidence="4">NK-2021</strain>
    </source>
</reference>
<keyword evidence="2" id="KW-1133">Transmembrane helix</keyword>